<dbReference type="GO" id="GO:0047372">
    <property type="term" value="F:monoacylglycerol lipase activity"/>
    <property type="evidence" value="ECO:0007669"/>
    <property type="project" value="TreeGrafter"/>
</dbReference>
<dbReference type="PIRSF" id="PIRSF005211">
    <property type="entry name" value="Ab_hydro_YheT"/>
    <property type="match status" value="1"/>
</dbReference>
<dbReference type="Pfam" id="PF00561">
    <property type="entry name" value="Abhydrolase_1"/>
    <property type="match status" value="1"/>
</dbReference>
<dbReference type="InterPro" id="IPR029058">
    <property type="entry name" value="AB_hydrolase_fold"/>
</dbReference>
<evidence type="ECO:0000256" key="4">
    <source>
        <dbReference type="PIRSR" id="PIRSR005211-1"/>
    </source>
</evidence>
<dbReference type="GO" id="GO:0051793">
    <property type="term" value="P:medium-chain fatty acid catabolic process"/>
    <property type="evidence" value="ECO:0007669"/>
    <property type="project" value="TreeGrafter"/>
</dbReference>
<dbReference type="RefSeq" id="XP_017987829.1">
    <property type="nucleotide sequence ID" value="XM_018132340.1"/>
</dbReference>
<dbReference type="InterPro" id="IPR050960">
    <property type="entry name" value="AB_hydrolase_4_sf"/>
</dbReference>
<dbReference type="InterPro" id="IPR000952">
    <property type="entry name" value="AB_hydrolase_4_CS"/>
</dbReference>
<dbReference type="InterPro" id="IPR000073">
    <property type="entry name" value="AB_hydrolase_1"/>
</dbReference>
<dbReference type="GO" id="GO:0008126">
    <property type="term" value="F:acetylesterase activity"/>
    <property type="evidence" value="ECO:0007669"/>
    <property type="project" value="TreeGrafter"/>
</dbReference>
<protein>
    <submittedName>
        <fullName evidence="6">HDR091Wp</fullName>
    </submittedName>
</protein>
<dbReference type="InterPro" id="IPR012020">
    <property type="entry name" value="ABHD4"/>
</dbReference>
<dbReference type="Proteomes" id="UP000243052">
    <property type="component" value="Chromosome iv"/>
</dbReference>
<evidence type="ECO:0000313" key="6">
    <source>
        <dbReference type="EMBL" id="AMD20833.1"/>
    </source>
</evidence>
<keyword evidence="7" id="KW-1185">Reference proteome</keyword>
<evidence type="ECO:0000259" key="5">
    <source>
        <dbReference type="Pfam" id="PF00561"/>
    </source>
</evidence>
<organism evidence="6 7">
    <name type="scientific">Eremothecium sinecaudum</name>
    <dbReference type="NCBI Taxonomy" id="45286"/>
    <lineage>
        <taxon>Eukaryota</taxon>
        <taxon>Fungi</taxon>
        <taxon>Dikarya</taxon>
        <taxon>Ascomycota</taxon>
        <taxon>Saccharomycotina</taxon>
        <taxon>Saccharomycetes</taxon>
        <taxon>Saccharomycetales</taxon>
        <taxon>Saccharomycetaceae</taxon>
        <taxon>Eremothecium</taxon>
    </lineage>
</organism>
<keyword evidence="3" id="KW-0378">Hydrolase</keyword>
<dbReference type="SUPFAM" id="SSF53474">
    <property type="entry name" value="alpha/beta-Hydrolases"/>
    <property type="match status" value="1"/>
</dbReference>
<evidence type="ECO:0000256" key="2">
    <source>
        <dbReference type="ARBA" id="ARBA00022487"/>
    </source>
</evidence>
<reference evidence="6 7" key="1">
    <citation type="submission" date="2016-01" db="EMBL/GenBank/DDBJ databases">
        <title>Genome sequence of the yeast Holleya sinecauda.</title>
        <authorList>
            <person name="Dietrich F.S."/>
        </authorList>
    </citation>
    <scope>NUCLEOTIDE SEQUENCE [LARGE SCALE GENOMIC DNA]</scope>
    <source>
        <strain evidence="6 7">ATCC 58844</strain>
    </source>
</reference>
<comment type="similarity">
    <text evidence="1">Belongs to the AB hydrolase superfamily. AB hydrolase 4 family.</text>
</comment>
<dbReference type="Gene3D" id="3.40.50.1820">
    <property type="entry name" value="alpha/beta hydrolase"/>
    <property type="match status" value="1"/>
</dbReference>
<dbReference type="GO" id="GO:0051792">
    <property type="term" value="P:medium-chain fatty acid biosynthetic process"/>
    <property type="evidence" value="ECO:0007669"/>
    <property type="project" value="TreeGrafter"/>
</dbReference>
<proteinExistence type="inferred from homology"/>
<sequence>MGIPIINPLHWGYRGSVTHHIGERGTVGLRLKSNGFVSLHEFVTLYVPGLKHKARFQLTSCLFTGILQTLYLQKGYFVNKYELYFGREIVRFSDGGVACADWVMPEWHDTYVSAKGGVDRKLFKEDYRKTQPSFWPPLHSQTRFFSLEELIDIRNDGSPLIIIQNGPGGGSHDFYIRALISEFLNMPDFRFRIVVLTPRGCARSKLTSKCLFSALSTNDLREFINIQHKRDPERKIFCLGVSFGAAVVGNYLGEDGNKSPVAGAVCLCSPWDLASAAEKLESDFWAKAMFNKPVGKYLAKIVKVNSTELEYIEGDLIRYPASSEHPSNHVYTDKNIRKTAAIRTTVQFDNTFTAPSMGFRNAFEYYRHASPLKRLKFIRVPTLIINSLDDPIVGPGVIPYKQALTNEHVLLCTTSLGGHLAYLTPSMNSWIIRQISEFFNKFEELIA</sequence>
<dbReference type="PROSITE" id="PS01133">
    <property type="entry name" value="UPF0017"/>
    <property type="match status" value="1"/>
</dbReference>
<feature type="active site" description="Charge relay system" evidence="4">
    <location>
        <position position="242"/>
    </location>
</feature>
<evidence type="ECO:0000256" key="3">
    <source>
        <dbReference type="ARBA" id="ARBA00022801"/>
    </source>
</evidence>
<dbReference type="AlphaFoldDB" id="A0A109UZ15"/>
<dbReference type="OrthoDB" id="5954035at2759"/>
<name>A0A109UZ15_9SACH</name>
<dbReference type="GeneID" id="28724098"/>
<feature type="active site" description="Charge relay system" evidence="4">
    <location>
        <position position="419"/>
    </location>
</feature>
<dbReference type="PANTHER" id="PTHR10794:SF44">
    <property type="entry name" value="MEDIUM-CHAIN FATTY ACID ETHYL ESTER SYNTHASE_ESTERASE 1-RELATED"/>
    <property type="match status" value="1"/>
</dbReference>
<feature type="active site" description="Charge relay system" evidence="4">
    <location>
        <position position="390"/>
    </location>
</feature>
<feature type="domain" description="AB hydrolase-1" evidence="5">
    <location>
        <begin position="159"/>
        <end position="424"/>
    </location>
</feature>
<accession>A0A109UZ15</accession>
<evidence type="ECO:0000313" key="7">
    <source>
        <dbReference type="Proteomes" id="UP000243052"/>
    </source>
</evidence>
<gene>
    <name evidence="6" type="ORF">AW171_hschr42751</name>
</gene>
<evidence type="ECO:0000256" key="1">
    <source>
        <dbReference type="ARBA" id="ARBA00010884"/>
    </source>
</evidence>
<dbReference type="EMBL" id="CP014244">
    <property type="protein sequence ID" value="AMD20833.1"/>
    <property type="molecule type" value="Genomic_DNA"/>
</dbReference>
<keyword evidence="2" id="KW-0719">Serine esterase</keyword>
<dbReference type="PANTHER" id="PTHR10794">
    <property type="entry name" value="ABHYDROLASE DOMAIN-CONTAINING PROTEIN"/>
    <property type="match status" value="1"/>
</dbReference>